<keyword evidence="6" id="KW-1185">Reference proteome</keyword>
<dbReference type="InterPro" id="IPR018499">
    <property type="entry name" value="Tetraspanin/Peripherin"/>
</dbReference>
<dbReference type="AlphaFoldDB" id="A0A915PPQ2"/>
<accession>A0A915PPQ2</accession>
<evidence type="ECO:0000256" key="1">
    <source>
        <dbReference type="ARBA" id="ARBA00004141"/>
    </source>
</evidence>
<keyword evidence="2 5" id="KW-0812">Transmembrane</keyword>
<dbReference type="WBParaSite" id="sdigi.contig3.g465.t1">
    <property type="protein sequence ID" value="sdigi.contig3.g465.t1"/>
    <property type="gene ID" value="sdigi.contig3.g465"/>
</dbReference>
<evidence type="ECO:0000256" key="2">
    <source>
        <dbReference type="ARBA" id="ARBA00022692"/>
    </source>
</evidence>
<evidence type="ECO:0000313" key="6">
    <source>
        <dbReference type="Proteomes" id="UP000887581"/>
    </source>
</evidence>
<proteinExistence type="predicted"/>
<keyword evidence="3 5" id="KW-1133">Transmembrane helix</keyword>
<comment type="subcellular location">
    <subcellularLocation>
        <location evidence="1">Membrane</location>
        <topology evidence="1">Multi-pass membrane protein</topology>
    </subcellularLocation>
</comment>
<dbReference type="Proteomes" id="UP000887581">
    <property type="component" value="Unplaced"/>
</dbReference>
<dbReference type="GO" id="GO:0016020">
    <property type="term" value="C:membrane"/>
    <property type="evidence" value="ECO:0007669"/>
    <property type="project" value="UniProtKB-SubCell"/>
</dbReference>
<evidence type="ECO:0000256" key="5">
    <source>
        <dbReference type="SAM" id="Phobius"/>
    </source>
</evidence>
<evidence type="ECO:0000256" key="3">
    <source>
        <dbReference type="ARBA" id="ARBA00022989"/>
    </source>
</evidence>
<dbReference type="Pfam" id="PF00335">
    <property type="entry name" value="Tetraspanin"/>
    <property type="match status" value="1"/>
</dbReference>
<sequence length="263" mass="30724">MSFDILENISPGIMLALTASQASSKAFSSSWIDKFHLIHYYSSNLTAPSLNVTEMKNDSVSLNVTEQNFNKGSSVKDNISVRDLFENEPIIKKLDKYLAFVDSVQRQLECCGVEGSHEWLSLYSGTFTHHKKTKQDLWWSDSWFPRRFTPSCCLETNFLCALYLEKNETKQPFYEKQIIGCRKKVVHDITKSIEIICSFLIGAIFIQLILSPFIYFFTERRRRTERVLHINKWRRQLEILLEQERKNNRNGHLPQIKGTMRGK</sequence>
<dbReference type="Gene3D" id="1.10.1450.10">
    <property type="entry name" value="Tetraspanin"/>
    <property type="match status" value="1"/>
</dbReference>
<reference evidence="7" key="1">
    <citation type="submission" date="2022-11" db="UniProtKB">
        <authorList>
            <consortium name="WormBaseParasite"/>
        </authorList>
    </citation>
    <scope>IDENTIFICATION</scope>
</reference>
<evidence type="ECO:0000256" key="4">
    <source>
        <dbReference type="ARBA" id="ARBA00023136"/>
    </source>
</evidence>
<organism evidence="6 7">
    <name type="scientific">Setaria digitata</name>
    <dbReference type="NCBI Taxonomy" id="48799"/>
    <lineage>
        <taxon>Eukaryota</taxon>
        <taxon>Metazoa</taxon>
        <taxon>Ecdysozoa</taxon>
        <taxon>Nematoda</taxon>
        <taxon>Chromadorea</taxon>
        <taxon>Rhabditida</taxon>
        <taxon>Spirurina</taxon>
        <taxon>Spiruromorpha</taxon>
        <taxon>Filarioidea</taxon>
        <taxon>Setariidae</taxon>
        <taxon>Setaria</taxon>
    </lineage>
</organism>
<dbReference type="InterPro" id="IPR008952">
    <property type="entry name" value="Tetraspanin_EC2_sf"/>
</dbReference>
<feature type="transmembrane region" description="Helical" evidence="5">
    <location>
        <begin position="199"/>
        <end position="218"/>
    </location>
</feature>
<name>A0A915PPQ2_9BILA</name>
<keyword evidence="4 5" id="KW-0472">Membrane</keyword>
<dbReference type="SUPFAM" id="SSF48652">
    <property type="entry name" value="Tetraspanin"/>
    <property type="match status" value="1"/>
</dbReference>
<evidence type="ECO:0000313" key="7">
    <source>
        <dbReference type="WBParaSite" id="sdigi.contig3.g465.t1"/>
    </source>
</evidence>
<protein>
    <submittedName>
        <fullName evidence="7">Uncharacterized protein</fullName>
    </submittedName>
</protein>